<evidence type="ECO:0000256" key="2">
    <source>
        <dbReference type="SAM" id="SignalP"/>
    </source>
</evidence>
<dbReference type="OrthoDB" id="2507334at2759"/>
<dbReference type="EMBL" id="PKSM01000079">
    <property type="protein sequence ID" value="POW16582.1"/>
    <property type="molecule type" value="Genomic_DNA"/>
</dbReference>
<keyword evidence="2" id="KW-0732">Signal</keyword>
<feature type="chain" id="PRO_5015578807" evidence="2">
    <location>
        <begin position="22"/>
        <end position="596"/>
    </location>
</feature>
<evidence type="ECO:0000313" key="3">
    <source>
        <dbReference type="EMBL" id="POW16582.1"/>
    </source>
</evidence>
<protein>
    <submittedName>
        <fullName evidence="3">Uncharacterized protein</fullName>
    </submittedName>
</protein>
<feature type="region of interest" description="Disordered" evidence="1">
    <location>
        <begin position="162"/>
        <end position="182"/>
    </location>
</feature>
<feature type="signal peptide" evidence="2">
    <location>
        <begin position="1"/>
        <end position="21"/>
    </location>
</feature>
<reference evidence="4" key="3">
    <citation type="journal article" date="2018" name="Mol. Plant Microbe Interact.">
        <title>Genome sequence resources for the wheat stripe rust pathogen (Puccinia striiformis f. sp. tritici) and the barley stripe rust pathogen (Puccinia striiformis f. sp. hordei).</title>
        <authorList>
            <person name="Xia C."/>
            <person name="Wang M."/>
            <person name="Yin C."/>
            <person name="Cornejo O.E."/>
            <person name="Hulbert S.H."/>
            <person name="Chen X."/>
        </authorList>
    </citation>
    <scope>NUCLEOTIDE SEQUENCE [LARGE SCALE GENOMIC DNA]</scope>
    <source>
        <strain evidence="4">93TX-2</strain>
    </source>
</reference>
<comment type="caution">
    <text evidence="3">The sequence shown here is derived from an EMBL/GenBank/DDBJ whole genome shotgun (WGS) entry which is preliminary data.</text>
</comment>
<proteinExistence type="predicted"/>
<feature type="compositionally biased region" description="Basic and acidic residues" evidence="1">
    <location>
        <begin position="473"/>
        <end position="486"/>
    </location>
</feature>
<sequence length="596" mass="64905">MMLINVFGLLYLSSNWHAIQASHIPFQVTRLIPRRFGKEQLNIQTIDGCPGEICGNFIGSIPSSLLAGADPCAAQDLADKIIDAAKTNPKITEGARKKMIEAAKTLAGAEHNVPPDSANGGKARKALHCLKPPKNSEIDGIVIKQDPAATGDEFFDPKTKKTVKAGEDPRTSPRGGGINGRKATEFTFIPEDKNSNMEKHWVSHFYILITISVEAYIQVFQSDQAFLFFYKDLSIITRSSCDKMLNCNLGGKKQAIFQKCKSLVDAVGKSKGDGVGADNWNRAWDYQQLQGSKSGMISGQIFGLLFLLSDWNFAQGSHIPLRVNRLIPRRFGKEHSVDVQIADCPGEVCGSLFGEVPGVLLAGADPCAAQDLADKIITKAKTDKNLKKNVADQLIEFGKALAGAEHNVPPDFTTNPPTPRKALHSQKLRAQWYCYQTRPGATDKFFDPKTKKTVLLGADERTRPRGGGSQTGDADKKPDGNDKKVEIAGPKGTGGGDAIAAPKIKFGGGINGRKATEFTFVTEDQTKFPHGEALATCDQLLNCKLDQKDEIFKKCKTLVEAVGKSKGDGAGADNWNSAVRLLQLNDSFFLFKWLFY</sequence>
<dbReference type="Proteomes" id="UP000238274">
    <property type="component" value="Unassembled WGS sequence"/>
</dbReference>
<dbReference type="VEuPathDB" id="FungiDB:PSTT_09608"/>
<name>A0A2S4W474_9BASI</name>
<dbReference type="VEuPathDB" id="FungiDB:PSHT_06615"/>
<reference evidence="3 4" key="1">
    <citation type="submission" date="2017-12" db="EMBL/GenBank/DDBJ databases">
        <title>Gene loss provides genomic basis for host adaptation in cereal stripe rust fungi.</title>
        <authorList>
            <person name="Xia C."/>
        </authorList>
    </citation>
    <scope>NUCLEOTIDE SEQUENCE [LARGE SCALE GENOMIC DNA]</scope>
    <source>
        <strain evidence="3 4">93TX-2</strain>
    </source>
</reference>
<keyword evidence="4" id="KW-1185">Reference proteome</keyword>
<reference evidence="4" key="2">
    <citation type="journal article" date="2018" name="BMC Genomics">
        <title>Genomic insights into host adaptation between the wheat stripe rust pathogen (Puccinia striiformis f. sp. tritici) and the barley stripe rust pathogen (Puccinia striiformis f. sp. hordei).</title>
        <authorList>
            <person name="Xia C."/>
            <person name="Wang M."/>
            <person name="Yin C."/>
            <person name="Cornejo O.E."/>
            <person name="Hulbert S.H."/>
            <person name="Chen X."/>
        </authorList>
    </citation>
    <scope>NUCLEOTIDE SEQUENCE [LARGE SCALE GENOMIC DNA]</scope>
    <source>
        <strain evidence="4">93TX-2</strain>
    </source>
</reference>
<feature type="compositionally biased region" description="Basic and acidic residues" evidence="1">
    <location>
        <begin position="162"/>
        <end position="171"/>
    </location>
</feature>
<accession>A0A2S4W474</accession>
<evidence type="ECO:0000256" key="1">
    <source>
        <dbReference type="SAM" id="MobiDB-lite"/>
    </source>
</evidence>
<organism evidence="3 4">
    <name type="scientific">Puccinia striiformis</name>
    <dbReference type="NCBI Taxonomy" id="27350"/>
    <lineage>
        <taxon>Eukaryota</taxon>
        <taxon>Fungi</taxon>
        <taxon>Dikarya</taxon>
        <taxon>Basidiomycota</taxon>
        <taxon>Pucciniomycotina</taxon>
        <taxon>Pucciniomycetes</taxon>
        <taxon>Pucciniales</taxon>
        <taxon>Pucciniaceae</taxon>
        <taxon>Puccinia</taxon>
    </lineage>
</organism>
<evidence type="ECO:0000313" key="4">
    <source>
        <dbReference type="Proteomes" id="UP000238274"/>
    </source>
</evidence>
<dbReference type="AlphaFoldDB" id="A0A2S4W474"/>
<gene>
    <name evidence="3" type="ORF">PSHT_06615</name>
</gene>
<feature type="region of interest" description="Disordered" evidence="1">
    <location>
        <begin position="455"/>
        <end position="500"/>
    </location>
</feature>